<evidence type="ECO:0000313" key="2">
    <source>
        <dbReference type="Proteomes" id="UP000285794"/>
    </source>
</evidence>
<keyword evidence="2" id="KW-1185">Reference proteome</keyword>
<dbReference type="SUPFAM" id="SSF56935">
    <property type="entry name" value="Porins"/>
    <property type="match status" value="1"/>
</dbReference>
<evidence type="ECO:0000313" key="1">
    <source>
        <dbReference type="EMBL" id="RRG24190.1"/>
    </source>
</evidence>
<dbReference type="InterPro" id="IPR010870">
    <property type="entry name" value="Porin_O/P"/>
</dbReference>
<dbReference type="Proteomes" id="UP000285794">
    <property type="component" value="Unassembled WGS sequence"/>
</dbReference>
<dbReference type="OrthoDB" id="846879at2"/>
<sequence>MKKYFVYIVVVLLPIFAVAQKQENKSDLEYQSLIPVEKQSLLKNVDVIFNTRLAFDNKFEEGDYESSNFSSNQFRLEIKGKIHEKVSFRFRDRYTREHKVGNLDNMSRSTDLAYLVFTLSPQTKLTLGKQSTDWGGMELDLNPIDILEYNDLIEYADNYLIGATISHTLKDGKNTFGLQALNTRTKSLDVQYEGYDISGLTAAKAPLAFVSSWRGSLFEGKIKTAYSYSYFTEAKNKVMHYFVLGNKYKSNNLTLMYDFQYSFEALDNKGIASNIITSGFQAPAEDVKYIEHWLRAEYKIQPNVNILLTVMTNNTYAKSNGNSNEKLVTTYGLIPTVEYSPFKDLNLRFYVSYVARKYNYSSYSETQFSAADRNTGRFSIGFIAPLLVF</sequence>
<evidence type="ECO:0008006" key="3">
    <source>
        <dbReference type="Google" id="ProtNLM"/>
    </source>
</evidence>
<dbReference type="RefSeq" id="WP_125029501.1">
    <property type="nucleotide sequence ID" value="NZ_JAPXVP010000002.1"/>
</dbReference>
<dbReference type="AlphaFoldDB" id="A0A425Y756"/>
<dbReference type="Pfam" id="PF07396">
    <property type="entry name" value="Porin_O_P"/>
    <property type="match status" value="1"/>
</dbReference>
<gene>
    <name evidence="1" type="ORF">DWB61_03500</name>
</gene>
<comment type="caution">
    <text evidence="1">The sequence shown here is derived from an EMBL/GenBank/DDBJ whole genome shotgun (WGS) entry which is preliminary data.</text>
</comment>
<accession>A0A425Y756</accession>
<name>A0A425Y756_9BACT</name>
<dbReference type="EMBL" id="QQWG01000002">
    <property type="protein sequence ID" value="RRG24190.1"/>
    <property type="molecule type" value="Genomic_DNA"/>
</dbReference>
<organism evidence="1 2">
    <name type="scientific">Ancylomarina euxinus</name>
    <dbReference type="NCBI Taxonomy" id="2283627"/>
    <lineage>
        <taxon>Bacteria</taxon>
        <taxon>Pseudomonadati</taxon>
        <taxon>Bacteroidota</taxon>
        <taxon>Bacteroidia</taxon>
        <taxon>Marinilabiliales</taxon>
        <taxon>Marinifilaceae</taxon>
        <taxon>Ancylomarina</taxon>
    </lineage>
</organism>
<proteinExistence type="predicted"/>
<protein>
    <recommendedName>
        <fullName evidence="3">Porin</fullName>
    </recommendedName>
</protein>
<reference evidence="1 2" key="1">
    <citation type="submission" date="2018-07" db="EMBL/GenBank/DDBJ databases">
        <title>Draft genome sequence of Ancylomarina sp. M1P.</title>
        <authorList>
            <person name="Yadav S."/>
            <person name="Villanueva L."/>
            <person name="Damste J.S.S."/>
        </authorList>
    </citation>
    <scope>NUCLEOTIDE SEQUENCE [LARGE SCALE GENOMIC DNA]</scope>
    <source>
        <strain evidence="1 2">M1P</strain>
    </source>
</reference>